<feature type="domain" description="N-acetyltransferase" evidence="1">
    <location>
        <begin position="13"/>
        <end position="163"/>
    </location>
</feature>
<accession>A0A3M8C6D4</accession>
<evidence type="ECO:0000313" key="2">
    <source>
        <dbReference type="EMBL" id="RNB71260.1"/>
    </source>
</evidence>
<gene>
    <name evidence="2" type="ORF">EDM52_16190</name>
</gene>
<reference evidence="2 3" key="1">
    <citation type="submission" date="2018-10" db="EMBL/GenBank/DDBJ databases">
        <title>Phylogenomics of Brevibacillus.</title>
        <authorList>
            <person name="Dunlap C."/>
        </authorList>
    </citation>
    <scope>NUCLEOTIDE SEQUENCE [LARGE SCALE GENOMIC DNA]</scope>
    <source>
        <strain evidence="2 3">JCM 12215</strain>
    </source>
</reference>
<sequence>MKPLETQDVQLSMYEAAFDEALSQFYLPEEQLQFTALPNWVLDESLRDPDRYPVVILADQTPVGFFVLHKGEGGSDYTSNPHALLLRAFSVTEAHQGKGYAKKAMLALPGFVADHLPGIDEIILVVNERNLAAKQLYEKTGFVDKGIRRMGPIGRQFMLHFSL</sequence>
<dbReference type="AlphaFoldDB" id="A0A3M8C6D4"/>
<proteinExistence type="predicted"/>
<name>A0A3M8C6D4_9BACL</name>
<dbReference type="PROSITE" id="PS51186">
    <property type="entry name" value="GNAT"/>
    <property type="match status" value="1"/>
</dbReference>
<dbReference type="InterPro" id="IPR016181">
    <property type="entry name" value="Acyl_CoA_acyltransferase"/>
</dbReference>
<dbReference type="GO" id="GO:0016747">
    <property type="term" value="F:acyltransferase activity, transferring groups other than amino-acyl groups"/>
    <property type="evidence" value="ECO:0007669"/>
    <property type="project" value="InterPro"/>
</dbReference>
<keyword evidence="2" id="KW-0808">Transferase</keyword>
<dbReference type="InterPro" id="IPR000182">
    <property type="entry name" value="GNAT_dom"/>
</dbReference>
<dbReference type="EMBL" id="RHHR01000029">
    <property type="protein sequence ID" value="RNB71260.1"/>
    <property type="molecule type" value="Genomic_DNA"/>
</dbReference>
<dbReference type="PANTHER" id="PTHR43328:SF1">
    <property type="entry name" value="N-ACETYLTRANSFERASE DOMAIN-CONTAINING PROTEIN"/>
    <property type="match status" value="1"/>
</dbReference>
<dbReference type="PANTHER" id="PTHR43328">
    <property type="entry name" value="ACETYLTRANSFERASE-RELATED"/>
    <property type="match status" value="1"/>
</dbReference>
<comment type="caution">
    <text evidence="2">The sequence shown here is derived from an EMBL/GenBank/DDBJ whole genome shotgun (WGS) entry which is preliminary data.</text>
</comment>
<protein>
    <submittedName>
        <fullName evidence="2">GNAT family N-acetyltransferase</fullName>
    </submittedName>
</protein>
<dbReference type="CDD" id="cd04301">
    <property type="entry name" value="NAT_SF"/>
    <property type="match status" value="1"/>
</dbReference>
<dbReference type="Gene3D" id="3.40.630.30">
    <property type="match status" value="1"/>
</dbReference>
<evidence type="ECO:0000259" key="1">
    <source>
        <dbReference type="PROSITE" id="PS51186"/>
    </source>
</evidence>
<keyword evidence="3" id="KW-1185">Reference proteome</keyword>
<dbReference type="Pfam" id="PF00583">
    <property type="entry name" value="Acetyltransf_1"/>
    <property type="match status" value="1"/>
</dbReference>
<organism evidence="2 3">
    <name type="scientific">Brevibacillus invocatus</name>
    <dbReference type="NCBI Taxonomy" id="173959"/>
    <lineage>
        <taxon>Bacteria</taxon>
        <taxon>Bacillati</taxon>
        <taxon>Bacillota</taxon>
        <taxon>Bacilli</taxon>
        <taxon>Bacillales</taxon>
        <taxon>Paenibacillaceae</taxon>
        <taxon>Brevibacillus</taxon>
    </lineage>
</organism>
<dbReference type="Proteomes" id="UP000282028">
    <property type="component" value="Unassembled WGS sequence"/>
</dbReference>
<dbReference type="SUPFAM" id="SSF55729">
    <property type="entry name" value="Acyl-CoA N-acyltransferases (Nat)"/>
    <property type="match status" value="1"/>
</dbReference>
<evidence type="ECO:0000313" key="3">
    <source>
        <dbReference type="Proteomes" id="UP000282028"/>
    </source>
</evidence>
<dbReference type="OrthoDB" id="66776at2"/>